<feature type="domain" description="Glyoxalase-like" evidence="1">
    <location>
        <begin position="125"/>
        <end position="227"/>
    </location>
</feature>
<dbReference type="PANTHER" id="PTHR35908">
    <property type="entry name" value="HYPOTHETICAL FUSION PROTEIN"/>
    <property type="match status" value="1"/>
</dbReference>
<sequence>MIAHFKDLCLDAADAHRLGAFWAGILDGELVDTGDGDTRVDPRAASSDAESIWVNTVPESRTGKTRVHLDLRMADPDPAALLAAGARLVREPDAEIDWWVLADPDGNQFCAFPAEEGSPPGPLALVVDAADPVAQATWWARVVGGTVEISDDGYARLLGAGGFPWDYWIFMPVPERKTVKNRLHWDVGLADRAPNALIEAGATLLRERDDEIDWWILADPEGNEFCAFAPRPTQ</sequence>
<dbReference type="InterPro" id="IPR041581">
    <property type="entry name" value="Glyoxalase_6"/>
</dbReference>
<dbReference type="OrthoDB" id="3212826at2"/>
<feature type="domain" description="Glyoxalase-like" evidence="1">
    <location>
        <begin position="8"/>
        <end position="111"/>
    </location>
</feature>
<dbReference type="Pfam" id="PF18029">
    <property type="entry name" value="Glyoxalase_6"/>
    <property type="match status" value="2"/>
</dbReference>
<keyword evidence="3" id="KW-1185">Reference proteome</keyword>
<organism evidence="2 3">
    <name type="scientific">Micromonospora avicenniae</name>
    <dbReference type="NCBI Taxonomy" id="1198245"/>
    <lineage>
        <taxon>Bacteria</taxon>
        <taxon>Bacillati</taxon>
        <taxon>Actinomycetota</taxon>
        <taxon>Actinomycetes</taxon>
        <taxon>Micromonosporales</taxon>
        <taxon>Micromonosporaceae</taxon>
        <taxon>Micromonospora</taxon>
    </lineage>
</organism>
<evidence type="ECO:0000313" key="2">
    <source>
        <dbReference type="EMBL" id="SIR91211.1"/>
    </source>
</evidence>
<dbReference type="Proteomes" id="UP000186004">
    <property type="component" value="Unassembled WGS sequence"/>
</dbReference>
<dbReference type="STRING" id="1198245.SAMN05444858_1279"/>
<dbReference type="AlphaFoldDB" id="A0A1N7ESY8"/>
<reference evidence="2 3" key="1">
    <citation type="submission" date="2017-01" db="EMBL/GenBank/DDBJ databases">
        <authorList>
            <person name="Mah S.A."/>
            <person name="Swanson W.J."/>
            <person name="Moy G.W."/>
            <person name="Vacquier V.D."/>
        </authorList>
    </citation>
    <scope>NUCLEOTIDE SEQUENCE [LARGE SCALE GENOMIC DNA]</scope>
    <source>
        <strain evidence="2 3">DSM 45758</strain>
    </source>
</reference>
<proteinExistence type="predicted"/>
<accession>A0A1N7ESY8</accession>
<dbReference type="RefSeq" id="WP_139338168.1">
    <property type="nucleotide sequence ID" value="NZ_FTNF01000027.1"/>
</dbReference>
<dbReference type="SUPFAM" id="SSF54593">
    <property type="entry name" value="Glyoxalase/Bleomycin resistance protein/Dihydroxybiphenyl dioxygenase"/>
    <property type="match status" value="2"/>
</dbReference>
<dbReference type="EMBL" id="FTNF01000027">
    <property type="protein sequence ID" value="SIR91211.1"/>
    <property type="molecule type" value="Genomic_DNA"/>
</dbReference>
<dbReference type="InterPro" id="IPR029068">
    <property type="entry name" value="Glyas_Bleomycin-R_OHBP_Dase"/>
</dbReference>
<dbReference type="PANTHER" id="PTHR35908:SF1">
    <property type="entry name" value="CONSERVED PROTEIN"/>
    <property type="match status" value="1"/>
</dbReference>
<name>A0A1N7ESY8_9ACTN</name>
<gene>
    <name evidence="2" type="ORF">SAMN05444858_1279</name>
</gene>
<dbReference type="Gene3D" id="3.10.180.10">
    <property type="entry name" value="2,3-Dihydroxybiphenyl 1,2-Dioxygenase, domain 1"/>
    <property type="match status" value="2"/>
</dbReference>
<protein>
    <recommendedName>
        <fullName evidence="1">Glyoxalase-like domain-containing protein</fullName>
    </recommendedName>
</protein>
<evidence type="ECO:0000259" key="1">
    <source>
        <dbReference type="Pfam" id="PF18029"/>
    </source>
</evidence>
<evidence type="ECO:0000313" key="3">
    <source>
        <dbReference type="Proteomes" id="UP000186004"/>
    </source>
</evidence>